<dbReference type="InterPro" id="IPR036612">
    <property type="entry name" value="KH_dom_type_1_sf"/>
</dbReference>
<keyword evidence="5" id="KW-0479">Metal-binding</keyword>
<dbReference type="SUPFAM" id="SSF50249">
    <property type="entry name" value="Nucleic acid-binding proteins"/>
    <property type="match status" value="1"/>
</dbReference>
<dbReference type="PANTHER" id="PTHR11252">
    <property type="entry name" value="POLYRIBONUCLEOTIDE NUCLEOTIDYLTRANSFERASE"/>
    <property type="match status" value="1"/>
</dbReference>
<dbReference type="FunFam" id="3.30.1370.10:FF:000001">
    <property type="entry name" value="Polyribonucleotide nucleotidyltransferase"/>
    <property type="match status" value="1"/>
</dbReference>
<dbReference type="SUPFAM" id="SSF54211">
    <property type="entry name" value="Ribosomal protein S5 domain 2-like"/>
    <property type="match status" value="2"/>
</dbReference>
<dbReference type="SUPFAM" id="SSF54791">
    <property type="entry name" value="Eukaryotic type KH-domain (KH-domain type I)"/>
    <property type="match status" value="1"/>
</dbReference>
<dbReference type="InterPro" id="IPR004088">
    <property type="entry name" value="KH_dom_type_1"/>
</dbReference>
<comment type="similarity">
    <text evidence="1 5">Belongs to the polyribonucleotide nucleotidyltransferase family.</text>
</comment>
<evidence type="ECO:0000259" key="7">
    <source>
        <dbReference type="PROSITE" id="PS50126"/>
    </source>
</evidence>
<feature type="domain" description="S1 motif" evidence="7">
    <location>
        <begin position="628"/>
        <end position="697"/>
    </location>
</feature>
<dbReference type="EMBL" id="PEVG01000017">
    <property type="protein sequence ID" value="PIU99604.1"/>
    <property type="molecule type" value="Genomic_DNA"/>
</dbReference>
<dbReference type="PROSITE" id="PS50126">
    <property type="entry name" value="S1"/>
    <property type="match status" value="1"/>
</dbReference>
<evidence type="ECO:0000256" key="5">
    <source>
        <dbReference type="HAMAP-Rule" id="MF_01595"/>
    </source>
</evidence>
<feature type="compositionally biased region" description="Basic and acidic residues" evidence="6">
    <location>
        <begin position="716"/>
        <end position="732"/>
    </location>
</feature>
<feature type="binding site" evidence="5">
    <location>
        <position position="492"/>
    </location>
    <ligand>
        <name>Mg(2+)</name>
        <dbReference type="ChEBI" id="CHEBI:18420"/>
    </ligand>
</feature>
<dbReference type="GO" id="GO:0005829">
    <property type="term" value="C:cytosol"/>
    <property type="evidence" value="ECO:0007669"/>
    <property type="project" value="TreeGrafter"/>
</dbReference>
<dbReference type="Gene3D" id="2.40.50.140">
    <property type="entry name" value="Nucleic acid-binding proteins"/>
    <property type="match status" value="1"/>
</dbReference>
<evidence type="ECO:0000256" key="6">
    <source>
        <dbReference type="SAM" id="MobiDB-lite"/>
    </source>
</evidence>
<dbReference type="Pfam" id="PF00013">
    <property type="entry name" value="KH_1"/>
    <property type="match status" value="1"/>
</dbReference>
<dbReference type="InterPro" id="IPR001247">
    <property type="entry name" value="ExoRNase_PH_dom1"/>
</dbReference>
<comment type="catalytic activity">
    <reaction evidence="5">
        <text>RNA(n+1) + phosphate = RNA(n) + a ribonucleoside 5'-diphosphate</text>
        <dbReference type="Rhea" id="RHEA:22096"/>
        <dbReference type="Rhea" id="RHEA-COMP:14527"/>
        <dbReference type="Rhea" id="RHEA-COMP:17342"/>
        <dbReference type="ChEBI" id="CHEBI:43474"/>
        <dbReference type="ChEBI" id="CHEBI:57930"/>
        <dbReference type="ChEBI" id="CHEBI:140395"/>
        <dbReference type="EC" id="2.7.7.8"/>
    </reaction>
</comment>
<keyword evidence="2 5" id="KW-0808">Transferase</keyword>
<dbReference type="Gene3D" id="3.30.1370.10">
    <property type="entry name" value="K Homology domain, type 1"/>
    <property type="match status" value="1"/>
</dbReference>
<dbReference type="Pfam" id="PF01138">
    <property type="entry name" value="RNase_PH"/>
    <property type="match status" value="2"/>
</dbReference>
<dbReference type="InterPro" id="IPR036345">
    <property type="entry name" value="ExoRNase_PH_dom2_sf"/>
</dbReference>
<dbReference type="InterPro" id="IPR020568">
    <property type="entry name" value="Ribosomal_Su5_D2-typ_SF"/>
</dbReference>
<keyword evidence="4 5" id="KW-0694">RNA-binding</keyword>
<sequence length="740" mass="81815">MTNAKKFTIEFAGKTLTAEFSNLAEQANGSVLLRYGETVVLATAVMSANQRQGLDHFPLTVDYEERFYAAGEILGSRFLRREGRPSEEAILTGRLIDRTIRPLFNQKIRNETQITATAMAVDGENDSDIVAIIAASLALGTSNIPWNGPIGAVRISYPDFRANPTYAEREKSNLDLIVCGKDGQINMMEAEANEAPEKIVGEAFEYAVKEIEKIQKWQEKIIKEIGKTKRTIILQEEPEKIKEAFKKHFHKRLEDAIFEKRLASDLSEKAGLNMAIQDLKAEWTKSMETEFGENIKNVAEELFEESVNRIIHLNAIKAGRRPDGRKPDELRPIFAGINVLPRVHGSGLFYRGSTHILSVVTLGAPSDVQLIEGMEIKMKKRFMHHYNFPPFSSGEVGRMGNPGRREIGHGALAERALMAVMPDVDIFPYTIRIVSECLSSNGSTSQGSICASTLALMAAGVPIKNPVAGISIGIMMNADEYKLLTDIQGPEDHHGDMDLKVAGTKDGITAIQMDVKVDGIKPEILKEALEQAQKARMEILNVMFKIISEPAKELPPQAPRVIKLMINPDKIRDVVGPGGKVINKIIADTGADVDIEQDGTIFVTGKNEEGANKAIEIIKQITHEYQIGEICEKGIVSRIFEFGAMVEIAPKVEGLVHISELAPFRVNRVTDVVNIGDIIPVKIVGIDEMGRINLSLKEIDPNYAGTKTKPTPRGGGYEREGGFRDQRGERPSRRGPSRRF</sequence>
<dbReference type="GO" id="GO:0000175">
    <property type="term" value="F:3'-5'-RNA exonuclease activity"/>
    <property type="evidence" value="ECO:0007669"/>
    <property type="project" value="TreeGrafter"/>
</dbReference>
<evidence type="ECO:0000256" key="2">
    <source>
        <dbReference type="ARBA" id="ARBA00022679"/>
    </source>
</evidence>
<dbReference type="NCBIfam" id="NF008805">
    <property type="entry name" value="PRK11824.1"/>
    <property type="match status" value="1"/>
</dbReference>
<evidence type="ECO:0000256" key="3">
    <source>
        <dbReference type="ARBA" id="ARBA00022695"/>
    </source>
</evidence>
<dbReference type="SMART" id="SM00316">
    <property type="entry name" value="S1"/>
    <property type="match status" value="1"/>
</dbReference>
<dbReference type="SUPFAM" id="SSF55666">
    <property type="entry name" value="Ribonuclease PH domain 2-like"/>
    <property type="match status" value="2"/>
</dbReference>
<dbReference type="HAMAP" id="MF_01595">
    <property type="entry name" value="PNPase"/>
    <property type="match status" value="1"/>
</dbReference>
<organism evidence="8 9">
    <name type="scientific">Candidatus Tagabacteria bacterium CG03_land_8_20_14_0_80_41_22</name>
    <dbReference type="NCBI Taxonomy" id="1975020"/>
    <lineage>
        <taxon>Bacteria</taxon>
        <taxon>Candidatus Tagaibacteriota</taxon>
    </lineage>
</organism>
<comment type="cofactor">
    <cofactor evidence="5">
        <name>Mg(2+)</name>
        <dbReference type="ChEBI" id="CHEBI:18420"/>
    </cofactor>
</comment>
<dbReference type="GO" id="GO:0000287">
    <property type="term" value="F:magnesium ion binding"/>
    <property type="evidence" value="ECO:0007669"/>
    <property type="project" value="UniProtKB-UniRule"/>
</dbReference>
<dbReference type="Proteomes" id="UP000228561">
    <property type="component" value="Unassembled WGS sequence"/>
</dbReference>
<dbReference type="FunFam" id="3.30.230.70:FF:000001">
    <property type="entry name" value="Polyribonucleotide nucleotidyltransferase"/>
    <property type="match status" value="1"/>
</dbReference>
<protein>
    <recommendedName>
        <fullName evidence="5">Polyribonucleotide nucleotidyltransferase</fullName>
        <ecNumber evidence="5">2.7.7.8</ecNumber>
    </recommendedName>
    <alternativeName>
        <fullName evidence="5">Polynucleotide phosphorylase</fullName>
        <shortName evidence="5">PNPase</shortName>
    </alternativeName>
</protein>
<dbReference type="PANTHER" id="PTHR11252:SF0">
    <property type="entry name" value="POLYRIBONUCLEOTIDE NUCLEOTIDYLTRANSFERASE 1, MITOCHONDRIAL"/>
    <property type="match status" value="1"/>
</dbReference>
<evidence type="ECO:0000313" key="8">
    <source>
        <dbReference type="EMBL" id="PIU99604.1"/>
    </source>
</evidence>
<name>A0A2M7B906_9BACT</name>
<dbReference type="AlphaFoldDB" id="A0A2M7B906"/>
<dbReference type="NCBIfam" id="TIGR03591">
    <property type="entry name" value="polynuc_phos"/>
    <property type="match status" value="1"/>
</dbReference>
<evidence type="ECO:0000256" key="1">
    <source>
        <dbReference type="ARBA" id="ARBA00007404"/>
    </source>
</evidence>
<dbReference type="GO" id="GO:0004654">
    <property type="term" value="F:polyribonucleotide nucleotidyltransferase activity"/>
    <property type="evidence" value="ECO:0007669"/>
    <property type="project" value="UniProtKB-UniRule"/>
</dbReference>
<proteinExistence type="inferred from homology"/>
<dbReference type="PIRSF" id="PIRSF005499">
    <property type="entry name" value="PNPase"/>
    <property type="match status" value="1"/>
</dbReference>
<dbReference type="GO" id="GO:0003723">
    <property type="term" value="F:RNA binding"/>
    <property type="evidence" value="ECO:0007669"/>
    <property type="project" value="UniProtKB-UniRule"/>
</dbReference>
<keyword evidence="3 5" id="KW-0548">Nucleotidyltransferase</keyword>
<dbReference type="InterPro" id="IPR015847">
    <property type="entry name" value="ExoRNase_PH_dom2"/>
</dbReference>
<dbReference type="Gene3D" id="3.30.230.70">
    <property type="entry name" value="GHMP Kinase, N-terminal domain"/>
    <property type="match status" value="2"/>
</dbReference>
<dbReference type="EC" id="2.7.7.8" evidence="5"/>
<dbReference type="InterPro" id="IPR027408">
    <property type="entry name" value="PNPase/RNase_PH_dom_sf"/>
</dbReference>
<reference evidence="9" key="1">
    <citation type="submission" date="2017-09" db="EMBL/GenBank/DDBJ databases">
        <title>Depth-based differentiation of microbial function through sediment-hosted aquifers and enrichment of novel symbionts in the deep terrestrial subsurface.</title>
        <authorList>
            <person name="Probst A.J."/>
            <person name="Ladd B."/>
            <person name="Jarett J.K."/>
            <person name="Geller-Mcgrath D.E."/>
            <person name="Sieber C.M.K."/>
            <person name="Emerson J.B."/>
            <person name="Anantharaman K."/>
            <person name="Thomas B.C."/>
            <person name="Malmstrom R."/>
            <person name="Stieglmeier M."/>
            <person name="Klingl A."/>
            <person name="Woyke T."/>
            <person name="Ryan C.M."/>
            <person name="Banfield J.F."/>
        </authorList>
    </citation>
    <scope>NUCLEOTIDE SEQUENCE [LARGE SCALE GENOMIC DNA]</scope>
</reference>
<evidence type="ECO:0000256" key="4">
    <source>
        <dbReference type="ARBA" id="ARBA00022884"/>
    </source>
</evidence>
<keyword evidence="5" id="KW-0963">Cytoplasm</keyword>
<keyword evidence="5" id="KW-0460">Magnesium</keyword>
<dbReference type="GO" id="GO:0006402">
    <property type="term" value="P:mRNA catabolic process"/>
    <property type="evidence" value="ECO:0007669"/>
    <property type="project" value="UniProtKB-UniRule"/>
</dbReference>
<comment type="caution">
    <text evidence="8">The sequence shown here is derived from an EMBL/GenBank/DDBJ whole genome shotgun (WGS) entry which is preliminary data.</text>
</comment>
<dbReference type="CDD" id="cd11364">
    <property type="entry name" value="RNase_PH_PNPase_2"/>
    <property type="match status" value="1"/>
</dbReference>
<dbReference type="InterPro" id="IPR003029">
    <property type="entry name" value="S1_domain"/>
</dbReference>
<accession>A0A2M7B906</accession>
<feature type="binding site" evidence="5">
    <location>
        <position position="498"/>
    </location>
    <ligand>
        <name>Mg(2+)</name>
        <dbReference type="ChEBI" id="CHEBI:18420"/>
    </ligand>
</feature>
<feature type="region of interest" description="Disordered" evidence="6">
    <location>
        <begin position="701"/>
        <end position="740"/>
    </location>
</feature>
<evidence type="ECO:0000313" key="9">
    <source>
        <dbReference type="Proteomes" id="UP000228561"/>
    </source>
</evidence>
<dbReference type="Pfam" id="PF03725">
    <property type="entry name" value="RNase_PH_C"/>
    <property type="match status" value="1"/>
</dbReference>
<comment type="subcellular location">
    <subcellularLocation>
        <location evidence="5">Cytoplasm</location>
    </subcellularLocation>
</comment>
<gene>
    <name evidence="5" type="primary">pnp</name>
    <name evidence="8" type="ORF">COS58_01495</name>
</gene>
<comment type="function">
    <text evidence="5">Involved in mRNA degradation. Catalyzes the phosphorolysis of single-stranded polyribonucleotides processively in the 3'- to 5'-direction.</text>
</comment>
<dbReference type="SMART" id="SM00322">
    <property type="entry name" value="KH"/>
    <property type="match status" value="1"/>
</dbReference>
<dbReference type="InterPro" id="IPR012162">
    <property type="entry name" value="PNPase"/>
</dbReference>
<dbReference type="InterPro" id="IPR012340">
    <property type="entry name" value="NA-bd_OB-fold"/>
</dbReference>
<dbReference type="InterPro" id="IPR004087">
    <property type="entry name" value="KH_dom"/>
</dbReference>
<dbReference type="Pfam" id="PF00575">
    <property type="entry name" value="S1"/>
    <property type="match status" value="1"/>
</dbReference>
<dbReference type="CDD" id="cd02393">
    <property type="entry name" value="KH-I_PNPase"/>
    <property type="match status" value="1"/>
</dbReference>
<dbReference type="PROSITE" id="PS50084">
    <property type="entry name" value="KH_TYPE_1"/>
    <property type="match status" value="1"/>
</dbReference>